<protein>
    <submittedName>
        <fullName evidence="2">Uncharacterized protein</fullName>
    </submittedName>
</protein>
<feature type="region of interest" description="Disordered" evidence="1">
    <location>
        <begin position="1"/>
        <end position="108"/>
    </location>
</feature>
<dbReference type="EMBL" id="ABCS01000069">
    <property type="protein sequence ID" value="EDM76249.1"/>
    <property type="molecule type" value="Genomic_DNA"/>
</dbReference>
<name>A6GD11_9BACT</name>
<sequence>MNAVACADDGDVGGDDEVGDTAGTENGDNDEADESTTDDEVGDMDQGSTDATTEGETTEESTETTEESTSDGETTDEGPSETTAADGDADMDGIINADDNCPNTANPNQLDFDGDGEGNVCDVMAFTMGGGSLMSSAVADSNLGGCNIPVDIVVTGGEVLVQLDDDAAVVGVEVVSLDIEDILDQVCQLNFLISADVSLTEFTMTNAGDAFPVGFDHDQGDHDAGIASGDTDAPHPVLTTANIEAAVGGMPGEPSLLELDGNLPIMTVETLDAGDSLTIDFDDPDFVMAMDVFMITDPLAVDIDFQLVGLVGTLDMTP</sequence>
<evidence type="ECO:0000313" key="2">
    <source>
        <dbReference type="EMBL" id="EDM76249.1"/>
    </source>
</evidence>
<comment type="caution">
    <text evidence="2">The sequence shown here is derived from an EMBL/GenBank/DDBJ whole genome shotgun (WGS) entry which is preliminary data.</text>
</comment>
<evidence type="ECO:0000256" key="1">
    <source>
        <dbReference type="SAM" id="MobiDB-lite"/>
    </source>
</evidence>
<dbReference type="OrthoDB" id="5508013at2"/>
<accession>A6GD11</accession>
<proteinExistence type="predicted"/>
<keyword evidence="3" id="KW-1185">Reference proteome</keyword>
<reference evidence="2 3" key="1">
    <citation type="submission" date="2007-06" db="EMBL/GenBank/DDBJ databases">
        <authorList>
            <person name="Shimkets L."/>
            <person name="Ferriera S."/>
            <person name="Johnson J."/>
            <person name="Kravitz S."/>
            <person name="Beeson K."/>
            <person name="Sutton G."/>
            <person name="Rogers Y.-H."/>
            <person name="Friedman R."/>
            <person name="Frazier M."/>
            <person name="Venter J.C."/>
        </authorList>
    </citation>
    <scope>NUCLEOTIDE SEQUENCE [LARGE SCALE GENOMIC DNA]</scope>
    <source>
        <strain evidence="2 3">SIR-1</strain>
    </source>
</reference>
<feature type="compositionally biased region" description="Acidic residues" evidence="1">
    <location>
        <begin position="8"/>
        <end position="19"/>
    </location>
</feature>
<evidence type="ECO:0000313" key="3">
    <source>
        <dbReference type="Proteomes" id="UP000005801"/>
    </source>
</evidence>
<dbReference type="RefSeq" id="WP_006974602.1">
    <property type="nucleotide sequence ID" value="NZ_ABCS01000069.1"/>
</dbReference>
<dbReference type="STRING" id="391625.PPSIR1_42276"/>
<organism evidence="2 3">
    <name type="scientific">Plesiocystis pacifica SIR-1</name>
    <dbReference type="NCBI Taxonomy" id="391625"/>
    <lineage>
        <taxon>Bacteria</taxon>
        <taxon>Pseudomonadati</taxon>
        <taxon>Myxococcota</taxon>
        <taxon>Polyangia</taxon>
        <taxon>Nannocystales</taxon>
        <taxon>Nannocystaceae</taxon>
        <taxon>Plesiocystis</taxon>
    </lineage>
</organism>
<dbReference type="Proteomes" id="UP000005801">
    <property type="component" value="Unassembled WGS sequence"/>
</dbReference>
<gene>
    <name evidence="2" type="ORF">PPSIR1_42276</name>
</gene>
<feature type="compositionally biased region" description="Acidic residues" evidence="1">
    <location>
        <begin position="56"/>
        <end position="79"/>
    </location>
</feature>
<feature type="compositionally biased region" description="Acidic residues" evidence="1">
    <location>
        <begin position="27"/>
        <end position="43"/>
    </location>
</feature>
<dbReference type="AlphaFoldDB" id="A6GD11"/>